<feature type="transmembrane region" description="Helical" evidence="10">
    <location>
        <begin position="181"/>
        <end position="208"/>
    </location>
</feature>
<feature type="transmembrane region" description="Helical" evidence="10">
    <location>
        <begin position="84"/>
        <end position="113"/>
    </location>
</feature>
<dbReference type="Proteomes" id="UP000515163">
    <property type="component" value="Unplaced"/>
</dbReference>
<keyword evidence="12" id="KW-1185">Reference proteome</keyword>
<dbReference type="PROSITE" id="PS00237">
    <property type="entry name" value="G_PROTEIN_RECEP_F1_1"/>
    <property type="match status" value="1"/>
</dbReference>
<evidence type="ECO:0000256" key="9">
    <source>
        <dbReference type="RuleBase" id="RU000688"/>
    </source>
</evidence>
<dbReference type="SUPFAM" id="SSF81321">
    <property type="entry name" value="Family A G protein-coupled receptor-like"/>
    <property type="match status" value="1"/>
</dbReference>
<name>A0A6P8J1F8_ACTTE</name>
<dbReference type="Gene3D" id="1.20.1070.10">
    <property type="entry name" value="Rhodopsin 7-helix transmembrane proteins"/>
    <property type="match status" value="1"/>
</dbReference>
<keyword evidence="7 9" id="KW-0675">Receptor</keyword>
<dbReference type="SMART" id="SM01381">
    <property type="entry name" value="7TM_GPCR_Srsx"/>
    <property type="match status" value="1"/>
</dbReference>
<evidence type="ECO:0000256" key="10">
    <source>
        <dbReference type="SAM" id="Phobius"/>
    </source>
</evidence>
<evidence type="ECO:0000313" key="13">
    <source>
        <dbReference type="RefSeq" id="XP_031571630.1"/>
    </source>
</evidence>
<dbReference type="RefSeq" id="XP_031571630.1">
    <property type="nucleotide sequence ID" value="XM_031715770.1"/>
</dbReference>
<accession>A0A6P8J1F8</accession>
<comment type="similarity">
    <text evidence="2 9">Belongs to the G-protein coupled receptor 1 family.</text>
</comment>
<dbReference type="KEGG" id="aten:116305796"/>
<feature type="transmembrane region" description="Helical" evidence="10">
    <location>
        <begin position="229"/>
        <end position="250"/>
    </location>
</feature>
<evidence type="ECO:0000313" key="12">
    <source>
        <dbReference type="Proteomes" id="UP000515163"/>
    </source>
</evidence>
<dbReference type="PANTHER" id="PTHR45695:SF9">
    <property type="entry name" value="LEUCOKININ RECEPTOR"/>
    <property type="match status" value="1"/>
</dbReference>
<evidence type="ECO:0000256" key="6">
    <source>
        <dbReference type="ARBA" id="ARBA00023136"/>
    </source>
</evidence>
<dbReference type="GeneID" id="116305796"/>
<feature type="transmembrane region" description="Helical" evidence="10">
    <location>
        <begin position="134"/>
        <end position="154"/>
    </location>
</feature>
<dbReference type="PROSITE" id="PS50262">
    <property type="entry name" value="G_PROTEIN_RECEP_F1_2"/>
    <property type="match status" value="1"/>
</dbReference>
<dbReference type="AlphaFoldDB" id="A0A6P8J1F8"/>
<feature type="domain" description="G-protein coupled receptors family 1 profile" evidence="11">
    <location>
        <begin position="31"/>
        <end position="280"/>
    </location>
</feature>
<feature type="transmembrane region" description="Helical" evidence="10">
    <location>
        <begin position="12"/>
        <end position="40"/>
    </location>
</feature>
<evidence type="ECO:0000256" key="2">
    <source>
        <dbReference type="ARBA" id="ARBA00010663"/>
    </source>
</evidence>
<dbReference type="PRINTS" id="PR01012">
    <property type="entry name" value="NRPEPTIDEYR"/>
</dbReference>
<evidence type="ECO:0000256" key="7">
    <source>
        <dbReference type="ARBA" id="ARBA00023170"/>
    </source>
</evidence>
<dbReference type="PANTHER" id="PTHR45695">
    <property type="entry name" value="LEUCOKININ RECEPTOR-RELATED"/>
    <property type="match status" value="1"/>
</dbReference>
<keyword evidence="3 9" id="KW-0812">Transmembrane</keyword>
<dbReference type="OrthoDB" id="5989681at2759"/>
<gene>
    <name evidence="13" type="primary">LOC116305796</name>
</gene>
<proteinExistence type="inferred from homology"/>
<evidence type="ECO:0000256" key="4">
    <source>
        <dbReference type="ARBA" id="ARBA00022989"/>
    </source>
</evidence>
<dbReference type="PRINTS" id="PR00237">
    <property type="entry name" value="GPCRRHODOPSN"/>
</dbReference>
<feature type="transmembrane region" description="Helical" evidence="10">
    <location>
        <begin position="52"/>
        <end position="72"/>
    </location>
</feature>
<organism evidence="12 13">
    <name type="scientific">Actinia tenebrosa</name>
    <name type="common">Australian red waratah sea anemone</name>
    <dbReference type="NCBI Taxonomy" id="6105"/>
    <lineage>
        <taxon>Eukaryota</taxon>
        <taxon>Metazoa</taxon>
        <taxon>Cnidaria</taxon>
        <taxon>Anthozoa</taxon>
        <taxon>Hexacorallia</taxon>
        <taxon>Actiniaria</taxon>
        <taxon>Actiniidae</taxon>
        <taxon>Actinia</taxon>
    </lineage>
</organism>
<keyword evidence="5 9" id="KW-0297">G-protein coupled receptor</keyword>
<evidence type="ECO:0000256" key="5">
    <source>
        <dbReference type="ARBA" id="ARBA00023040"/>
    </source>
</evidence>
<evidence type="ECO:0000256" key="3">
    <source>
        <dbReference type="ARBA" id="ARBA00022692"/>
    </source>
</evidence>
<evidence type="ECO:0000256" key="1">
    <source>
        <dbReference type="ARBA" id="ARBA00004141"/>
    </source>
</evidence>
<dbReference type="GO" id="GO:0005886">
    <property type="term" value="C:plasma membrane"/>
    <property type="evidence" value="ECO:0007669"/>
    <property type="project" value="TreeGrafter"/>
</dbReference>
<dbReference type="CDD" id="cd00637">
    <property type="entry name" value="7tm_classA_rhodopsin-like"/>
    <property type="match status" value="1"/>
</dbReference>
<keyword evidence="4 10" id="KW-1133">Transmembrane helix</keyword>
<comment type="subcellular location">
    <subcellularLocation>
        <location evidence="1">Membrane</location>
        <topology evidence="1">Multi-pass membrane protein</topology>
    </subcellularLocation>
</comment>
<dbReference type="InterPro" id="IPR000276">
    <property type="entry name" value="GPCR_Rhodpsn"/>
</dbReference>
<sequence>MMKEVLLNNPRLNVLVSVLIRLIILVVGLFGNGLVVLAVWKKRTLRTTTNLLLLNLAISDLTTQVFCTLMFIPEFTTLGHRPWSDIFCILFVSTNVPLTTTFVSILTLTVLAVERYHAVVKPMRSEIRLREDTVKYACLAVWLAGIILALPLYIFGRYDEESGRCLHGWKDGVFGYQSYRIFLAVIIVLLPFLIISFCYGQILHDLYFKNKVGPQNIALQQETREKRKLFKISMTVTGVFALFLFPYAIFNGLRDDTGNLWSRVARLVFFSQSGFNPLIYSFQSTNFRQAFKEIFVCRAC</sequence>
<keyword evidence="6 10" id="KW-0472">Membrane</keyword>
<evidence type="ECO:0000259" key="11">
    <source>
        <dbReference type="PROSITE" id="PS50262"/>
    </source>
</evidence>
<evidence type="ECO:0000256" key="8">
    <source>
        <dbReference type="ARBA" id="ARBA00023224"/>
    </source>
</evidence>
<dbReference type="InParanoid" id="A0A6P8J1F8"/>
<keyword evidence="8 9" id="KW-0807">Transducer</keyword>
<reference evidence="13" key="1">
    <citation type="submission" date="2025-08" db="UniProtKB">
        <authorList>
            <consortium name="RefSeq"/>
        </authorList>
    </citation>
    <scope>IDENTIFICATION</scope>
    <source>
        <tissue evidence="13">Tentacle</tissue>
    </source>
</reference>
<dbReference type="Pfam" id="PF00001">
    <property type="entry name" value="7tm_1"/>
    <property type="match status" value="1"/>
</dbReference>
<dbReference type="InterPro" id="IPR017452">
    <property type="entry name" value="GPCR_Rhodpsn_7TM"/>
</dbReference>
<protein>
    <submittedName>
        <fullName evidence="13">QRFP-like peptide receptor</fullName>
    </submittedName>
</protein>
<dbReference type="InterPro" id="IPR000611">
    <property type="entry name" value="NPY_rcpt"/>
</dbReference>
<dbReference type="GO" id="GO:0004983">
    <property type="term" value="F:neuropeptide Y receptor activity"/>
    <property type="evidence" value="ECO:0007669"/>
    <property type="project" value="InterPro"/>
</dbReference>